<protein>
    <recommendedName>
        <fullName evidence="3">Bulb-type lectin domain-containing protein</fullName>
    </recommendedName>
</protein>
<reference evidence="4" key="1">
    <citation type="journal article" date="2020" name="Nature">
        <title>Giant virus diversity and host interactions through global metagenomics.</title>
        <authorList>
            <person name="Schulz F."/>
            <person name="Roux S."/>
            <person name="Paez-Espino D."/>
            <person name="Jungbluth S."/>
            <person name="Walsh D.A."/>
            <person name="Denef V.J."/>
            <person name="McMahon K.D."/>
            <person name="Konstantinidis K.T."/>
            <person name="Eloe-Fadrosh E.A."/>
            <person name="Kyrpides N.C."/>
            <person name="Woyke T."/>
        </authorList>
    </citation>
    <scope>NUCLEOTIDE SEQUENCE</scope>
    <source>
        <strain evidence="4">GVMAG-S-ERX555997-44</strain>
    </source>
</reference>
<sequence>MLGLILTILVIIILLAGVIYYVSVRNNEMNDKYVNSLTKYNNFKKNAFGHITNSLKEIDYLNRKTGSLGSNKDSTCYRSEGNIVKGCECHDSCSTCGYSNNPNGINQCLKCKNGNEVNSLYNNGAGWCGSFNEKGEVITSTPSIDATFSNNEASANATTATTATATSATATSAREMTCNERFARMCASSSDWVECLEKNKQSLVLAGCNITLESDGSSSGSSSGSAADTGMVKKDFLNLLNPKMLANEFLQSSNSKFKLLIENNGQIIIEHKNGTQKWSAQRTSLSTFNGPYYLEFNSSFNLILYDKTSREVWNSETPTDQFSPGPNVKVLLDDNGILQIFDNGENKRWDSETYTATLSGNAGSSSASSSSASSSSASSSNAGSSNAGSSNAGGVPANAPTTTTLNVFGHAKNQACPTNTMNKYIVDGADANNIACSNNPTNINNACALKGYKASNNMLPRCYPLQIAKGSDGKLYTCSGGTGTVNSNGKTVNNYIITTSKSTTNGLKCYKFKNGSYKSDPTGTIAI</sequence>
<accession>A0A6C0F737</accession>
<keyword evidence="2" id="KW-0472">Membrane</keyword>
<dbReference type="AlphaFoldDB" id="A0A6C0F737"/>
<feature type="region of interest" description="Disordered" evidence="1">
    <location>
        <begin position="359"/>
        <end position="398"/>
    </location>
</feature>
<dbReference type="SUPFAM" id="SSF51110">
    <property type="entry name" value="alpha-D-mannose-specific plant lectins"/>
    <property type="match status" value="1"/>
</dbReference>
<evidence type="ECO:0000256" key="1">
    <source>
        <dbReference type="SAM" id="MobiDB-lite"/>
    </source>
</evidence>
<evidence type="ECO:0000259" key="3">
    <source>
        <dbReference type="PROSITE" id="PS50927"/>
    </source>
</evidence>
<proteinExistence type="predicted"/>
<name>A0A6C0F737_9ZZZZ</name>
<organism evidence="4">
    <name type="scientific">viral metagenome</name>
    <dbReference type="NCBI Taxonomy" id="1070528"/>
    <lineage>
        <taxon>unclassified sequences</taxon>
        <taxon>metagenomes</taxon>
        <taxon>organismal metagenomes</taxon>
    </lineage>
</organism>
<dbReference type="PROSITE" id="PS50927">
    <property type="entry name" value="BULB_LECTIN"/>
    <property type="match status" value="1"/>
</dbReference>
<dbReference type="SMART" id="SM00108">
    <property type="entry name" value="B_lectin"/>
    <property type="match status" value="1"/>
</dbReference>
<feature type="transmembrane region" description="Helical" evidence="2">
    <location>
        <begin position="6"/>
        <end position="23"/>
    </location>
</feature>
<feature type="compositionally biased region" description="Low complexity" evidence="1">
    <location>
        <begin position="359"/>
        <end position="394"/>
    </location>
</feature>
<evidence type="ECO:0000256" key="2">
    <source>
        <dbReference type="SAM" id="Phobius"/>
    </source>
</evidence>
<dbReference type="InterPro" id="IPR001480">
    <property type="entry name" value="Bulb-type_lectin_dom"/>
</dbReference>
<evidence type="ECO:0000313" key="4">
    <source>
        <dbReference type="EMBL" id="QHT37488.1"/>
    </source>
</evidence>
<dbReference type="Gene3D" id="2.90.10.10">
    <property type="entry name" value="Bulb-type lectin domain"/>
    <property type="match status" value="1"/>
</dbReference>
<keyword evidence="2" id="KW-0812">Transmembrane</keyword>
<dbReference type="EMBL" id="MN738797">
    <property type="protein sequence ID" value="QHT37488.1"/>
    <property type="molecule type" value="Genomic_DNA"/>
</dbReference>
<keyword evidence="2" id="KW-1133">Transmembrane helix</keyword>
<feature type="domain" description="Bulb-type lectin" evidence="3">
    <location>
        <begin position="235"/>
        <end position="353"/>
    </location>
</feature>
<dbReference type="InterPro" id="IPR036426">
    <property type="entry name" value="Bulb-type_lectin_dom_sf"/>
</dbReference>